<dbReference type="Proteomes" id="UP000823405">
    <property type="component" value="Unassembled WGS sequence"/>
</dbReference>
<protein>
    <submittedName>
        <fullName evidence="1">Uncharacterized protein</fullName>
    </submittedName>
</protein>
<evidence type="ECO:0000313" key="1">
    <source>
        <dbReference type="EMBL" id="KAG0284523.1"/>
    </source>
</evidence>
<evidence type="ECO:0000313" key="2">
    <source>
        <dbReference type="Proteomes" id="UP000823405"/>
    </source>
</evidence>
<gene>
    <name evidence="1" type="ORF">BGZ97_008149</name>
</gene>
<sequence length="120" mass="12943">MECGNLEKVVRKKQLDVDAITTALSMGDLSAPTILSPSTAAATVVHADSKKLSLDLGTPRFGDPNKFGMGQSFQVIAGPHLFLDSFKTYCESSYGQKQFLMSATRLLRIVISSVSSETLK</sequence>
<keyword evidence="2" id="KW-1185">Reference proteome</keyword>
<dbReference type="EMBL" id="JAAAIN010003688">
    <property type="protein sequence ID" value="KAG0284523.1"/>
    <property type="molecule type" value="Genomic_DNA"/>
</dbReference>
<accession>A0A9P6UDQ6</accession>
<name>A0A9P6UDQ6_9FUNG</name>
<dbReference type="AlphaFoldDB" id="A0A9P6UDQ6"/>
<dbReference type="OrthoDB" id="2426874at2759"/>
<proteinExistence type="predicted"/>
<reference evidence="1" key="1">
    <citation type="journal article" date="2020" name="Fungal Divers.">
        <title>Resolving the Mortierellaceae phylogeny through synthesis of multi-gene phylogenetics and phylogenomics.</title>
        <authorList>
            <person name="Vandepol N."/>
            <person name="Liber J."/>
            <person name="Desiro A."/>
            <person name="Na H."/>
            <person name="Kennedy M."/>
            <person name="Barry K."/>
            <person name="Grigoriev I.V."/>
            <person name="Miller A.N."/>
            <person name="O'Donnell K."/>
            <person name="Stajich J.E."/>
            <person name="Bonito G."/>
        </authorList>
    </citation>
    <scope>NUCLEOTIDE SEQUENCE</scope>
    <source>
        <strain evidence="1">NVP60</strain>
    </source>
</reference>
<comment type="caution">
    <text evidence="1">The sequence shown here is derived from an EMBL/GenBank/DDBJ whole genome shotgun (WGS) entry which is preliminary data.</text>
</comment>
<organism evidence="1 2">
    <name type="scientific">Linnemannia gamsii</name>
    <dbReference type="NCBI Taxonomy" id="64522"/>
    <lineage>
        <taxon>Eukaryota</taxon>
        <taxon>Fungi</taxon>
        <taxon>Fungi incertae sedis</taxon>
        <taxon>Mucoromycota</taxon>
        <taxon>Mortierellomycotina</taxon>
        <taxon>Mortierellomycetes</taxon>
        <taxon>Mortierellales</taxon>
        <taxon>Mortierellaceae</taxon>
        <taxon>Linnemannia</taxon>
    </lineage>
</organism>